<reference evidence="5" key="1">
    <citation type="submission" date="2016-11" db="EMBL/GenBank/DDBJ databases">
        <authorList>
            <person name="Varghese N."/>
            <person name="Submissions S."/>
        </authorList>
    </citation>
    <scope>NUCLEOTIDE SEQUENCE [LARGE SCALE GENOMIC DNA]</scope>
    <source>
        <strain evidence="5">DSM 17539</strain>
    </source>
</reference>
<evidence type="ECO:0000313" key="4">
    <source>
        <dbReference type="EMBL" id="SHE94089.1"/>
    </source>
</evidence>
<dbReference type="OrthoDB" id="8870348at2"/>
<dbReference type="Proteomes" id="UP000184406">
    <property type="component" value="Unassembled WGS sequence"/>
</dbReference>
<dbReference type="RefSeq" id="WP_072860986.1">
    <property type="nucleotide sequence ID" value="NZ_FQUX01000002.1"/>
</dbReference>
<evidence type="ECO:0000313" key="5">
    <source>
        <dbReference type="Proteomes" id="UP000184406"/>
    </source>
</evidence>
<name>A0A1M4XKS9_9FLAO</name>
<proteinExistence type="inferred from homology"/>
<dbReference type="PANTHER" id="PTHR43201:SF5">
    <property type="entry name" value="MEDIUM-CHAIN ACYL-COA LIGASE ACSF2, MITOCHONDRIAL"/>
    <property type="match status" value="1"/>
</dbReference>
<dbReference type="GO" id="GO:0006631">
    <property type="term" value="P:fatty acid metabolic process"/>
    <property type="evidence" value="ECO:0007669"/>
    <property type="project" value="TreeGrafter"/>
</dbReference>
<evidence type="ECO:0000259" key="3">
    <source>
        <dbReference type="Pfam" id="PF00501"/>
    </source>
</evidence>
<keyword evidence="2 4" id="KW-0436">Ligase</keyword>
<dbReference type="InterPro" id="IPR045851">
    <property type="entry name" value="AMP-bd_C_sf"/>
</dbReference>
<dbReference type="AlphaFoldDB" id="A0A1M4XKS9"/>
<protein>
    <submittedName>
        <fullName evidence="4">O-succinylbenzoic acid--CoA ligase</fullName>
    </submittedName>
</protein>
<dbReference type="InterPro" id="IPR000873">
    <property type="entry name" value="AMP-dep_synth/lig_dom"/>
</dbReference>
<evidence type="ECO:0000256" key="1">
    <source>
        <dbReference type="ARBA" id="ARBA00006432"/>
    </source>
</evidence>
<dbReference type="Gene3D" id="3.30.300.30">
    <property type="match status" value="1"/>
</dbReference>
<feature type="domain" description="AMP-dependent synthetase/ligase" evidence="3">
    <location>
        <begin position="60"/>
        <end position="203"/>
    </location>
</feature>
<dbReference type="Gene3D" id="3.40.50.12780">
    <property type="entry name" value="N-terminal domain of ligase-like"/>
    <property type="match status" value="1"/>
</dbReference>
<accession>A0A1M4XKS9</accession>
<evidence type="ECO:0000256" key="2">
    <source>
        <dbReference type="ARBA" id="ARBA00022598"/>
    </source>
</evidence>
<dbReference type="GO" id="GO:0031956">
    <property type="term" value="F:medium-chain fatty acid-CoA ligase activity"/>
    <property type="evidence" value="ECO:0007669"/>
    <property type="project" value="TreeGrafter"/>
</dbReference>
<dbReference type="PANTHER" id="PTHR43201">
    <property type="entry name" value="ACYL-COA SYNTHETASE"/>
    <property type="match status" value="1"/>
</dbReference>
<dbReference type="Pfam" id="PF00501">
    <property type="entry name" value="AMP-binding"/>
    <property type="match status" value="1"/>
</dbReference>
<gene>
    <name evidence="4" type="ORF">SAMN03080594_102112</name>
</gene>
<dbReference type="InterPro" id="IPR042099">
    <property type="entry name" value="ANL_N_sf"/>
</dbReference>
<organism evidence="4 5">
    <name type="scientific">Arenibacter palladensis</name>
    <dbReference type="NCBI Taxonomy" id="237373"/>
    <lineage>
        <taxon>Bacteria</taxon>
        <taxon>Pseudomonadati</taxon>
        <taxon>Bacteroidota</taxon>
        <taxon>Flavobacteriia</taxon>
        <taxon>Flavobacteriales</taxon>
        <taxon>Flavobacteriaceae</taxon>
        <taxon>Arenibacter</taxon>
    </lineage>
</organism>
<dbReference type="EMBL" id="FQUX01000002">
    <property type="protein sequence ID" value="SHE94089.1"/>
    <property type="molecule type" value="Genomic_DNA"/>
</dbReference>
<keyword evidence="5" id="KW-1185">Reference proteome</keyword>
<dbReference type="SUPFAM" id="SSF56801">
    <property type="entry name" value="Acetyl-CoA synthetase-like"/>
    <property type="match status" value="1"/>
</dbReference>
<sequence>MIPTFKNIHPKFKFNEIHYDFGVLKELAYSLVKEGQVYEKCIGNFLMDWLDDTDTILVKTSGSTGVPKTISLKKEHMVNSALATGAFFKMGPGTKALLCLSTDHIAGRMMLVRAMVLGWEIDLVEPSSNPLQFTSKNYDFVAMVPMQVQGSIPYLKQIGTLIIGGAPISPELKLDLNKVDTRIFETYGMTETITHIAVKELAKGPEDHNFKTLPDVVLSRDERDCLVIEAPKVSDAVIVTNDVINLISPTEFQWLGRYDNVINSGGVKLIPEQLESKLSVLIKSRFFVAGIPDAYLGQKLILVVEGDIDVNQLSQDIKFLNTISKYEIPKEIFSVLQFVETASGKVNRNETLEIIK</sequence>
<comment type="similarity">
    <text evidence="1">Belongs to the ATP-dependent AMP-binding enzyme family.</text>
</comment>